<evidence type="ECO:0000313" key="2">
    <source>
        <dbReference type="EMBL" id="MBD2755082.1"/>
    </source>
</evidence>
<gene>
    <name evidence="2" type="ORF">IC230_19420</name>
</gene>
<dbReference type="Pfam" id="PF09851">
    <property type="entry name" value="SHOCT"/>
    <property type="match status" value="1"/>
</dbReference>
<dbReference type="Proteomes" id="UP000653797">
    <property type="component" value="Unassembled WGS sequence"/>
</dbReference>
<proteinExistence type="predicted"/>
<dbReference type="InterPro" id="IPR018649">
    <property type="entry name" value="SHOCT"/>
</dbReference>
<comment type="caution">
    <text evidence="2">The sequence shown here is derived from an EMBL/GenBank/DDBJ whole genome shotgun (WGS) entry which is preliminary data.</text>
</comment>
<evidence type="ECO:0000313" key="3">
    <source>
        <dbReference type="Proteomes" id="UP000653797"/>
    </source>
</evidence>
<protein>
    <submittedName>
        <fullName evidence="2">SHOCT domain-containing protein</fullName>
    </submittedName>
</protein>
<keyword evidence="3" id="KW-1185">Reference proteome</keyword>
<feature type="domain" description="SHOCT" evidence="1">
    <location>
        <begin position="60"/>
        <end position="87"/>
    </location>
</feature>
<organism evidence="2 3">
    <name type="scientific">Spirosoma validum</name>
    <dbReference type="NCBI Taxonomy" id="2771355"/>
    <lineage>
        <taxon>Bacteria</taxon>
        <taxon>Pseudomonadati</taxon>
        <taxon>Bacteroidota</taxon>
        <taxon>Cytophagia</taxon>
        <taxon>Cytophagales</taxon>
        <taxon>Cytophagaceae</taxon>
        <taxon>Spirosoma</taxon>
    </lineage>
</organism>
<dbReference type="AlphaFoldDB" id="A0A927B4J9"/>
<reference evidence="2" key="1">
    <citation type="submission" date="2020-09" db="EMBL/GenBank/DDBJ databases">
        <authorList>
            <person name="Kim M.K."/>
        </authorList>
    </citation>
    <scope>NUCLEOTIDE SEQUENCE</scope>
    <source>
        <strain evidence="2">BT704</strain>
    </source>
</reference>
<name>A0A927B4J9_9BACT</name>
<accession>A0A927B4J9</accession>
<dbReference type="EMBL" id="JACXAA010000007">
    <property type="protein sequence ID" value="MBD2755082.1"/>
    <property type="molecule type" value="Genomic_DNA"/>
</dbReference>
<sequence length="89" mass="9682">MGTIGTKRSGFTVAAIVGTGGLVRYLIEVENALESSEIILPVRYRKNVNQANPAPISVADELLKLKQLLDAGALTQDEFNQQKKKLLSQ</sequence>
<evidence type="ECO:0000259" key="1">
    <source>
        <dbReference type="Pfam" id="PF09851"/>
    </source>
</evidence>